<protein>
    <submittedName>
        <fullName evidence="2">Uncharacterized protein</fullName>
    </submittedName>
</protein>
<evidence type="ECO:0000256" key="1">
    <source>
        <dbReference type="SAM" id="Phobius"/>
    </source>
</evidence>
<proteinExistence type="predicted"/>
<evidence type="ECO:0000313" key="2">
    <source>
        <dbReference type="EMBL" id="PSR54794.1"/>
    </source>
</evidence>
<reference evidence="2 3" key="1">
    <citation type="submission" date="2018-03" db="EMBL/GenBank/DDBJ databases">
        <title>Adhaeribacter sp. HMF7605 Genome sequencing and assembly.</title>
        <authorList>
            <person name="Kang H."/>
            <person name="Kang J."/>
            <person name="Cha I."/>
            <person name="Kim H."/>
            <person name="Joh K."/>
        </authorList>
    </citation>
    <scope>NUCLEOTIDE SEQUENCE [LARGE SCALE GENOMIC DNA]</scope>
    <source>
        <strain evidence="2 3">HMF7605</strain>
    </source>
</reference>
<dbReference type="RefSeq" id="WP_106930798.1">
    <property type="nucleotide sequence ID" value="NZ_PYFT01000001.1"/>
</dbReference>
<dbReference type="AlphaFoldDB" id="A0A2T2YH09"/>
<comment type="caution">
    <text evidence="2">The sequence shown here is derived from an EMBL/GenBank/DDBJ whole genome shotgun (WGS) entry which is preliminary data.</text>
</comment>
<evidence type="ECO:0000313" key="3">
    <source>
        <dbReference type="Proteomes" id="UP000240357"/>
    </source>
</evidence>
<sequence length="113" mass="13114">MLTTVIVSPFRKITVYFMLLLFCRIMIPDELILALHAHQHTIHKQTAKTNAVKLEQKHTHCPTEHLFNTSFYFTQTPLRVQIVSLPITYRVAFASVWKFTFPNTQPHRGPPVA</sequence>
<dbReference type="OrthoDB" id="893865at2"/>
<keyword evidence="1" id="KW-0472">Membrane</keyword>
<name>A0A2T2YH09_9BACT</name>
<gene>
    <name evidence="2" type="ORF">AHMF7605_15420</name>
</gene>
<keyword evidence="1" id="KW-0812">Transmembrane</keyword>
<keyword evidence="3" id="KW-1185">Reference proteome</keyword>
<organism evidence="2 3">
    <name type="scientific">Adhaeribacter arboris</name>
    <dbReference type="NCBI Taxonomy" id="2072846"/>
    <lineage>
        <taxon>Bacteria</taxon>
        <taxon>Pseudomonadati</taxon>
        <taxon>Bacteroidota</taxon>
        <taxon>Cytophagia</taxon>
        <taxon>Cytophagales</taxon>
        <taxon>Hymenobacteraceae</taxon>
        <taxon>Adhaeribacter</taxon>
    </lineage>
</organism>
<dbReference type="EMBL" id="PYFT01000001">
    <property type="protein sequence ID" value="PSR54794.1"/>
    <property type="molecule type" value="Genomic_DNA"/>
</dbReference>
<feature type="transmembrane region" description="Helical" evidence="1">
    <location>
        <begin position="15"/>
        <end position="35"/>
    </location>
</feature>
<keyword evidence="1" id="KW-1133">Transmembrane helix</keyword>
<accession>A0A2T2YH09</accession>
<dbReference type="Proteomes" id="UP000240357">
    <property type="component" value="Unassembled WGS sequence"/>
</dbReference>